<sequence length="254" mass="28818">MRCKCMLDKANGIPYYRQIAQDLARQIRQGAFSAQERLPSESDLSTYYGVNRHTVRQAIAELINAGLVYRLKGKGTYPVRGAERQIQYKVSSRTCFTRNIMELGHSPAARILKAVEMPPSPEVVTELNLDQNQRVVVLEILRSVDNEPFSVTTSYLPSHLVPGLLNHMEGFTSLYHLLEKHYRLRPIRARSILRAVLPTADDAEILEISPNVPVLQVKSTMLTEEGVVIEYCVSRFRGDRSCLQVDFSRDQRGT</sequence>
<keyword evidence="3" id="KW-0804">Transcription</keyword>
<reference evidence="5 6" key="1">
    <citation type="submission" date="2019-10" db="EMBL/GenBank/DDBJ databases">
        <title>Comparative genomics of sulfur disproportionating microorganisms.</title>
        <authorList>
            <person name="Ward L.M."/>
            <person name="Bertran E."/>
            <person name="Johnston D."/>
        </authorList>
    </citation>
    <scope>NUCLEOTIDE SEQUENCE [LARGE SCALE GENOMIC DNA]</scope>
    <source>
        <strain evidence="5 6">DSM 14055</strain>
    </source>
</reference>
<evidence type="ECO:0000256" key="3">
    <source>
        <dbReference type="ARBA" id="ARBA00023163"/>
    </source>
</evidence>
<name>A0A6N7ITW3_9FIRM</name>
<dbReference type="SUPFAM" id="SSF64288">
    <property type="entry name" value="Chorismate lyase-like"/>
    <property type="match status" value="1"/>
</dbReference>
<evidence type="ECO:0000256" key="1">
    <source>
        <dbReference type="ARBA" id="ARBA00023015"/>
    </source>
</evidence>
<dbReference type="SMART" id="SM00866">
    <property type="entry name" value="UTRA"/>
    <property type="match status" value="1"/>
</dbReference>
<dbReference type="Gene3D" id="3.40.1410.10">
    <property type="entry name" value="Chorismate lyase-like"/>
    <property type="match status" value="1"/>
</dbReference>
<dbReference type="EMBL" id="WHYR01000053">
    <property type="protein sequence ID" value="MQL53524.1"/>
    <property type="molecule type" value="Genomic_DNA"/>
</dbReference>
<dbReference type="SUPFAM" id="SSF46785">
    <property type="entry name" value="Winged helix' DNA-binding domain"/>
    <property type="match status" value="1"/>
</dbReference>
<dbReference type="GO" id="GO:0003700">
    <property type="term" value="F:DNA-binding transcription factor activity"/>
    <property type="evidence" value="ECO:0007669"/>
    <property type="project" value="InterPro"/>
</dbReference>
<dbReference type="Gene3D" id="1.10.10.10">
    <property type="entry name" value="Winged helix-like DNA-binding domain superfamily/Winged helix DNA-binding domain"/>
    <property type="match status" value="1"/>
</dbReference>
<dbReference type="GO" id="GO:0003677">
    <property type="term" value="F:DNA binding"/>
    <property type="evidence" value="ECO:0007669"/>
    <property type="project" value="UniProtKB-KW"/>
</dbReference>
<gene>
    <name evidence="5" type="primary">phnF</name>
    <name evidence="5" type="ORF">GFC01_14895</name>
</gene>
<dbReference type="NCBIfam" id="TIGR02325">
    <property type="entry name" value="C_P_lyase_phnF"/>
    <property type="match status" value="1"/>
</dbReference>
<dbReference type="InterPro" id="IPR036388">
    <property type="entry name" value="WH-like_DNA-bd_sf"/>
</dbReference>
<evidence type="ECO:0000313" key="5">
    <source>
        <dbReference type="EMBL" id="MQL53524.1"/>
    </source>
</evidence>
<dbReference type="CDD" id="cd07377">
    <property type="entry name" value="WHTH_GntR"/>
    <property type="match status" value="1"/>
</dbReference>
<evidence type="ECO:0000256" key="2">
    <source>
        <dbReference type="ARBA" id="ARBA00023125"/>
    </source>
</evidence>
<dbReference type="InterPro" id="IPR011663">
    <property type="entry name" value="UTRA"/>
</dbReference>
<organism evidence="5 6">
    <name type="scientific">Desulfofundulus thermobenzoicus</name>
    <dbReference type="NCBI Taxonomy" id="29376"/>
    <lineage>
        <taxon>Bacteria</taxon>
        <taxon>Bacillati</taxon>
        <taxon>Bacillota</taxon>
        <taxon>Clostridia</taxon>
        <taxon>Eubacteriales</taxon>
        <taxon>Peptococcaceae</taxon>
        <taxon>Desulfofundulus</taxon>
    </lineage>
</organism>
<dbReference type="InterPro" id="IPR000524">
    <property type="entry name" value="Tscrpt_reg_HTH_GntR"/>
</dbReference>
<feature type="domain" description="HTH gntR-type" evidence="4">
    <location>
        <begin position="13"/>
        <end position="81"/>
    </location>
</feature>
<comment type="caution">
    <text evidence="5">The sequence shown here is derived from an EMBL/GenBank/DDBJ whole genome shotgun (WGS) entry which is preliminary data.</text>
</comment>
<dbReference type="PANTHER" id="PTHR44846">
    <property type="entry name" value="MANNOSYL-D-GLYCERATE TRANSPORT/METABOLISM SYSTEM REPRESSOR MNGR-RELATED"/>
    <property type="match status" value="1"/>
</dbReference>
<dbReference type="PRINTS" id="PR00035">
    <property type="entry name" value="HTHGNTR"/>
</dbReference>
<dbReference type="InterPro" id="IPR036390">
    <property type="entry name" value="WH_DNA-bd_sf"/>
</dbReference>
<keyword evidence="6" id="KW-1185">Reference proteome</keyword>
<dbReference type="SMART" id="SM00345">
    <property type="entry name" value="HTH_GNTR"/>
    <property type="match status" value="1"/>
</dbReference>
<accession>A0A6N7ITW3</accession>
<dbReference type="PANTHER" id="PTHR44846:SF1">
    <property type="entry name" value="MANNOSYL-D-GLYCERATE TRANSPORT_METABOLISM SYSTEM REPRESSOR MNGR-RELATED"/>
    <property type="match status" value="1"/>
</dbReference>
<keyword evidence="1" id="KW-0805">Transcription regulation</keyword>
<keyword evidence="2" id="KW-0238">DNA-binding</keyword>
<dbReference type="Pfam" id="PF07702">
    <property type="entry name" value="UTRA"/>
    <property type="match status" value="1"/>
</dbReference>
<dbReference type="GO" id="GO:0045892">
    <property type="term" value="P:negative regulation of DNA-templated transcription"/>
    <property type="evidence" value="ECO:0007669"/>
    <property type="project" value="TreeGrafter"/>
</dbReference>
<proteinExistence type="predicted"/>
<dbReference type="InterPro" id="IPR012702">
    <property type="entry name" value="CP_lyase_PhnF"/>
</dbReference>
<dbReference type="Proteomes" id="UP000441717">
    <property type="component" value="Unassembled WGS sequence"/>
</dbReference>
<dbReference type="OrthoDB" id="457376at2"/>
<protein>
    <submittedName>
        <fullName evidence="5">Phosphonate metabolism transcriptional regulator PhnF</fullName>
    </submittedName>
</protein>
<dbReference type="PROSITE" id="PS50949">
    <property type="entry name" value="HTH_GNTR"/>
    <property type="match status" value="1"/>
</dbReference>
<dbReference type="AlphaFoldDB" id="A0A6N7ITW3"/>
<dbReference type="Pfam" id="PF00392">
    <property type="entry name" value="GntR"/>
    <property type="match status" value="1"/>
</dbReference>
<dbReference type="InterPro" id="IPR028978">
    <property type="entry name" value="Chorismate_lyase_/UTRA_dom_sf"/>
</dbReference>
<evidence type="ECO:0000313" key="6">
    <source>
        <dbReference type="Proteomes" id="UP000441717"/>
    </source>
</evidence>
<evidence type="ECO:0000259" key="4">
    <source>
        <dbReference type="PROSITE" id="PS50949"/>
    </source>
</evidence>
<dbReference type="InterPro" id="IPR050679">
    <property type="entry name" value="Bact_HTH_transcr_reg"/>
</dbReference>